<dbReference type="HAMAP" id="MF_01527_B">
    <property type="entry name" value="GTP_cyclohydrol_B"/>
    <property type="match status" value="1"/>
</dbReference>
<protein>
    <recommendedName>
        <fullName evidence="2">GTP cyclohydrolase FolE2</fullName>
        <ecNumber evidence="2">3.5.4.16</ecNumber>
    </recommendedName>
</protein>
<name>D9SS47_CLOC7</name>
<dbReference type="InterPro" id="IPR022838">
    <property type="entry name" value="GTP_cyclohydrolase_FolE2"/>
</dbReference>
<dbReference type="Pfam" id="PF02649">
    <property type="entry name" value="GCHY-1"/>
    <property type="match status" value="1"/>
</dbReference>
<organism evidence="3 4">
    <name type="scientific">Clostridium cellulovorans (strain ATCC 35296 / DSM 3052 / OCM 3 / 743B)</name>
    <dbReference type="NCBI Taxonomy" id="573061"/>
    <lineage>
        <taxon>Bacteria</taxon>
        <taxon>Bacillati</taxon>
        <taxon>Bacillota</taxon>
        <taxon>Clostridia</taxon>
        <taxon>Eubacteriales</taxon>
        <taxon>Clostridiaceae</taxon>
        <taxon>Clostridium</taxon>
    </lineage>
</organism>
<evidence type="ECO:0000256" key="2">
    <source>
        <dbReference type="HAMAP-Rule" id="MF_01527"/>
    </source>
</evidence>
<dbReference type="RefSeq" id="WP_010076687.1">
    <property type="nucleotide sequence ID" value="NC_014393.1"/>
</dbReference>
<comment type="catalytic activity">
    <reaction evidence="2">
        <text>GTP + H2O = 7,8-dihydroneopterin 3'-triphosphate + formate + H(+)</text>
        <dbReference type="Rhea" id="RHEA:17473"/>
        <dbReference type="ChEBI" id="CHEBI:15377"/>
        <dbReference type="ChEBI" id="CHEBI:15378"/>
        <dbReference type="ChEBI" id="CHEBI:15740"/>
        <dbReference type="ChEBI" id="CHEBI:37565"/>
        <dbReference type="ChEBI" id="CHEBI:58462"/>
        <dbReference type="EC" id="3.5.4.16"/>
    </reaction>
</comment>
<evidence type="ECO:0000256" key="1">
    <source>
        <dbReference type="ARBA" id="ARBA00022801"/>
    </source>
</evidence>
<evidence type="ECO:0000313" key="3">
    <source>
        <dbReference type="EMBL" id="ADL52494.1"/>
    </source>
</evidence>
<sequence length="260" mass="29822">MIDIQNTRGNYGKKIDKVGINNLIHPIRIQGKNNEIQNTVGNFSLSVSLAQELRGVNMSRLPIVLTELYEENFVFKNYREDLLYFLNEIKNKVEGEDSYISVCFDYFLYKKAPVSGFSGLMNYKCNFEGELKEDKYSYFLTVEVPITTLCPCSKAISISSAHNQRGYVTVRAELSENIEIEEFINIIEQAGSCDLYPILKREDEKYVTEKSYDNPRFVEDIVRIVADGLCEVDNVVSFNVKSVHEESIHAHNAFAEISYK</sequence>
<proteinExistence type="inferred from homology"/>
<dbReference type="HOGENOM" id="CLU_062816_1_1_9"/>
<comment type="similarity">
    <text evidence="2">Belongs to the GTP cyclohydrolase IV family.</text>
</comment>
<accession>D9SS47</accession>
<dbReference type="GO" id="GO:0046654">
    <property type="term" value="P:tetrahydrofolate biosynthetic process"/>
    <property type="evidence" value="ECO:0007669"/>
    <property type="project" value="UniProtKB-UniRule"/>
</dbReference>
<keyword evidence="1 2" id="KW-0378">Hydrolase</keyword>
<dbReference type="eggNOG" id="COG1469">
    <property type="taxonomic scope" value="Bacteria"/>
</dbReference>
<dbReference type="GO" id="GO:0003934">
    <property type="term" value="F:GTP cyclohydrolase I activity"/>
    <property type="evidence" value="ECO:0007669"/>
    <property type="project" value="UniProtKB-UniRule"/>
</dbReference>
<evidence type="ECO:0000313" key="4">
    <source>
        <dbReference type="Proteomes" id="UP000002730"/>
    </source>
</evidence>
<dbReference type="UniPathway" id="UPA00848">
    <property type="reaction ID" value="UER00151"/>
</dbReference>
<keyword evidence="4" id="KW-1185">Reference proteome</keyword>
<dbReference type="KEGG" id="ccb:Clocel_2797"/>
<dbReference type="STRING" id="573061.Clocel_2797"/>
<comment type="function">
    <text evidence="2">Converts GTP to 7,8-dihydroneopterin triphosphate.</text>
</comment>
<dbReference type="Gene3D" id="3.10.270.10">
    <property type="entry name" value="Urate Oxidase"/>
    <property type="match status" value="1"/>
</dbReference>
<dbReference type="OrthoDB" id="9774824at2"/>
<dbReference type="NCBIfam" id="NF010200">
    <property type="entry name" value="PRK13674.1-1"/>
    <property type="match status" value="1"/>
</dbReference>
<dbReference type="AlphaFoldDB" id="D9SS47"/>
<dbReference type="InterPro" id="IPR003801">
    <property type="entry name" value="GTP_cyclohydrolase_FolE2/MptA"/>
</dbReference>
<comment type="pathway">
    <text evidence="2">Cofactor biosynthesis; 7,8-dihydroneopterin triphosphate biosynthesis; 7,8-dihydroneopterin triphosphate from GTP: step 1/1.</text>
</comment>
<dbReference type="EMBL" id="CP002160">
    <property type="protein sequence ID" value="ADL52494.1"/>
    <property type="molecule type" value="Genomic_DNA"/>
</dbReference>
<dbReference type="PANTHER" id="PTHR36445:SF1">
    <property type="entry name" value="GTP CYCLOHYDROLASE MPTA"/>
    <property type="match status" value="1"/>
</dbReference>
<dbReference type="EC" id="3.5.4.16" evidence="2"/>
<reference evidence="3 4" key="1">
    <citation type="submission" date="2010-08" db="EMBL/GenBank/DDBJ databases">
        <title>Complete sequence of Clostridium cellulovorans 743B.</title>
        <authorList>
            <consortium name="US DOE Joint Genome Institute"/>
            <person name="Lucas S."/>
            <person name="Copeland A."/>
            <person name="Lapidus A."/>
            <person name="Cheng J.-F."/>
            <person name="Bruce D."/>
            <person name="Goodwin L."/>
            <person name="Pitluck S."/>
            <person name="Chertkov O."/>
            <person name="Detter J.C."/>
            <person name="Han C."/>
            <person name="Tapia R."/>
            <person name="Land M."/>
            <person name="Hauser L."/>
            <person name="Chang Y.-J."/>
            <person name="Jeffries C."/>
            <person name="Kyrpides N."/>
            <person name="Ivanova N."/>
            <person name="Mikhailova N."/>
            <person name="Hemme C.L."/>
            <person name="Woyke T."/>
        </authorList>
    </citation>
    <scope>NUCLEOTIDE SEQUENCE [LARGE SCALE GENOMIC DNA]</scope>
    <source>
        <strain evidence="4">ATCC 35296 / DSM 3052 / OCM 3 / 743B</strain>
    </source>
</reference>
<feature type="site" description="May be catalytically important" evidence="2">
    <location>
        <position position="150"/>
    </location>
</feature>
<dbReference type="Proteomes" id="UP000002730">
    <property type="component" value="Chromosome"/>
</dbReference>
<dbReference type="PANTHER" id="PTHR36445">
    <property type="entry name" value="GTP CYCLOHYDROLASE MPTA"/>
    <property type="match status" value="1"/>
</dbReference>
<gene>
    <name evidence="2" type="primary">folE2</name>
    <name evidence="3" type="ordered locus">Clocel_2797</name>
</gene>